<keyword evidence="10 12" id="KW-0630">Potassium</keyword>
<dbReference type="PROSITE" id="PS00583">
    <property type="entry name" value="PFKB_KINASES_1"/>
    <property type="match status" value="1"/>
</dbReference>
<keyword evidence="9 12" id="KW-0460">Magnesium</keyword>
<dbReference type="EMBL" id="CP015108">
    <property type="protein sequence ID" value="ARF14982.1"/>
    <property type="molecule type" value="Genomic_DNA"/>
</dbReference>
<comment type="catalytic activity">
    <reaction evidence="12">
        <text>D-ribose + ATP = D-ribose 5-phosphate + ADP + H(+)</text>
        <dbReference type="Rhea" id="RHEA:13697"/>
        <dbReference type="ChEBI" id="CHEBI:15378"/>
        <dbReference type="ChEBI" id="CHEBI:30616"/>
        <dbReference type="ChEBI" id="CHEBI:47013"/>
        <dbReference type="ChEBI" id="CHEBI:78346"/>
        <dbReference type="ChEBI" id="CHEBI:456216"/>
        <dbReference type="EC" id="2.7.1.15"/>
    </reaction>
</comment>
<evidence type="ECO:0000256" key="10">
    <source>
        <dbReference type="ARBA" id="ARBA00022958"/>
    </source>
</evidence>
<feature type="binding site" evidence="12">
    <location>
        <begin position="37"/>
        <end position="41"/>
    </location>
    <ligand>
        <name>substrate</name>
    </ligand>
</feature>
<keyword evidence="4 12" id="KW-0808">Transferase</keyword>
<dbReference type="PROSITE" id="PS00584">
    <property type="entry name" value="PFKB_KINASES_2"/>
    <property type="match status" value="1"/>
</dbReference>
<keyword evidence="11 12" id="KW-0119">Carbohydrate metabolism</keyword>
<evidence type="ECO:0000256" key="11">
    <source>
        <dbReference type="ARBA" id="ARBA00023277"/>
    </source>
</evidence>
<feature type="binding site" evidence="12">
    <location>
        <begin position="237"/>
        <end position="238"/>
    </location>
    <ligand>
        <name>ATP</name>
        <dbReference type="ChEBI" id="CHEBI:30616"/>
    </ligand>
</feature>
<dbReference type="InterPro" id="IPR011877">
    <property type="entry name" value="Ribokinase"/>
</dbReference>
<feature type="binding site" evidence="12">
    <location>
        <position position="271"/>
    </location>
    <ligand>
        <name>K(+)</name>
        <dbReference type="ChEBI" id="CHEBI:29103"/>
    </ligand>
</feature>
<keyword evidence="15" id="KW-1185">Reference proteome</keyword>
<feature type="binding site" evidence="12">
    <location>
        <position position="234"/>
    </location>
    <ligand>
        <name>K(+)</name>
        <dbReference type="ChEBI" id="CHEBI:29103"/>
    </ligand>
</feature>
<evidence type="ECO:0000256" key="5">
    <source>
        <dbReference type="ARBA" id="ARBA00022723"/>
    </source>
</evidence>
<evidence type="ECO:0000259" key="13">
    <source>
        <dbReference type="Pfam" id="PF00294"/>
    </source>
</evidence>
<dbReference type="InterPro" id="IPR029056">
    <property type="entry name" value="Ribokinase-like"/>
</dbReference>
<keyword evidence="8 12" id="KW-0067">ATP-binding</keyword>
<dbReference type="InterPro" id="IPR011611">
    <property type="entry name" value="PfkB_dom"/>
</dbReference>
<feature type="binding site" evidence="12">
    <location>
        <position position="232"/>
    </location>
    <ligand>
        <name>K(+)</name>
        <dbReference type="ChEBI" id="CHEBI:29103"/>
    </ligand>
</feature>
<dbReference type="SUPFAM" id="SSF53613">
    <property type="entry name" value="Ribokinase-like"/>
    <property type="match status" value="1"/>
</dbReference>
<proteinExistence type="inferred from homology"/>
<organism evidence="14 15">
    <name type="scientific">Sporosarcina ureae</name>
    <dbReference type="NCBI Taxonomy" id="1571"/>
    <lineage>
        <taxon>Bacteria</taxon>
        <taxon>Bacillati</taxon>
        <taxon>Bacillota</taxon>
        <taxon>Bacilli</taxon>
        <taxon>Bacillales</taxon>
        <taxon>Caryophanaceae</taxon>
        <taxon>Sporosarcina</taxon>
    </lineage>
</organism>
<feature type="binding site" evidence="12">
    <location>
        <begin position="206"/>
        <end position="211"/>
    </location>
    <ligand>
        <name>ATP</name>
        <dbReference type="ChEBI" id="CHEBI:30616"/>
    </ligand>
</feature>
<comment type="subcellular location">
    <subcellularLocation>
        <location evidence="12">Cytoplasm</location>
    </subcellularLocation>
</comment>
<feature type="active site" description="Proton acceptor" evidence="12">
    <location>
        <position position="238"/>
    </location>
</feature>
<evidence type="ECO:0000313" key="14">
    <source>
        <dbReference type="EMBL" id="ARF14982.1"/>
    </source>
</evidence>
<feature type="binding site" evidence="12">
    <location>
        <position position="273"/>
    </location>
    <ligand>
        <name>K(+)</name>
        <dbReference type="ChEBI" id="CHEBI:29103"/>
    </ligand>
</feature>
<dbReference type="PRINTS" id="PR00990">
    <property type="entry name" value="RIBOKINASE"/>
</dbReference>
<dbReference type="PANTHER" id="PTHR10584">
    <property type="entry name" value="SUGAR KINASE"/>
    <property type="match status" value="1"/>
</dbReference>
<protein>
    <recommendedName>
        <fullName evidence="3 12">Ribokinase</fullName>
        <shortName evidence="12">RK</shortName>
        <ecNumber evidence="2 12">2.7.1.15</ecNumber>
    </recommendedName>
</protein>
<dbReference type="RefSeq" id="WP_029052642.1">
    <property type="nucleotide sequence ID" value="NZ_CP015108.1"/>
</dbReference>
<comment type="activity regulation">
    <text evidence="12">Activated by a monovalent cation that binds near, but not in, the active site. The most likely occupant of the site in vivo is potassium. Ion binding induces a conformational change that may alter substrate affinity.</text>
</comment>
<evidence type="ECO:0000256" key="4">
    <source>
        <dbReference type="ARBA" id="ARBA00022679"/>
    </source>
</evidence>
<evidence type="ECO:0000256" key="2">
    <source>
        <dbReference type="ARBA" id="ARBA00012035"/>
    </source>
</evidence>
<evidence type="ECO:0000256" key="9">
    <source>
        <dbReference type="ARBA" id="ARBA00022842"/>
    </source>
</evidence>
<evidence type="ECO:0000313" key="15">
    <source>
        <dbReference type="Proteomes" id="UP000192486"/>
    </source>
</evidence>
<comment type="pathway">
    <text evidence="12">Carbohydrate metabolism; D-ribose degradation; D-ribose 5-phosphate from beta-D-ribopyranose: step 2/2.</text>
</comment>
<dbReference type="CDD" id="cd01174">
    <property type="entry name" value="ribokinase"/>
    <property type="match status" value="1"/>
</dbReference>
<feature type="domain" description="Carbohydrate kinase PfkB" evidence="13">
    <location>
        <begin position="2"/>
        <end position="280"/>
    </location>
</feature>
<comment type="similarity">
    <text evidence="12">Belongs to the carbohydrate kinase PfkB family. Ribokinase subfamily.</text>
</comment>
<evidence type="ECO:0000256" key="3">
    <source>
        <dbReference type="ARBA" id="ARBA00016943"/>
    </source>
</evidence>
<evidence type="ECO:0000256" key="6">
    <source>
        <dbReference type="ARBA" id="ARBA00022741"/>
    </source>
</evidence>
<name>A0ABM6JYB8_SPOUR</name>
<sequence length="296" mass="31558">MITVIGSANMDIIAQADKFPLQGETVRGKDFQTAPGGKGANQAVACARLGQKVQLIGTTGTDSFGEMIVANLRDQQVDTTYITQEEGPSGVAIILLTEGDNRIISIPGANHALTPERIGELKSVIGASQLVLMQLELPIDTVWSVLKLCKQFEVPVMMDPAPSSSFQMEYMPYVHYLTPNETECAQLFGTSIEETVTNYPNQLLVTLGKDGVCYHDKEQVIYVPGVPAKVVDTTGAGDTFNGALASRLVQGSDLQSAVHFANVAASLSVGRFGAQGGVPTAHEVMKIAENMADKNN</sequence>
<feature type="binding site" evidence="12">
    <location>
        <begin position="9"/>
        <end position="11"/>
    </location>
    <ligand>
        <name>substrate</name>
    </ligand>
</feature>
<dbReference type="InterPro" id="IPR002139">
    <property type="entry name" value="Ribo/fructo_kinase"/>
</dbReference>
<feature type="binding site" evidence="12">
    <location>
        <position position="136"/>
    </location>
    <ligand>
        <name>substrate</name>
    </ligand>
</feature>
<feature type="binding site" evidence="12">
    <location>
        <position position="238"/>
    </location>
    <ligand>
        <name>substrate</name>
    </ligand>
</feature>
<dbReference type="Gene3D" id="3.40.1190.20">
    <property type="match status" value="1"/>
</dbReference>
<feature type="binding site" evidence="12">
    <location>
        <position position="262"/>
    </location>
    <ligand>
        <name>ATP</name>
        <dbReference type="ChEBI" id="CHEBI:30616"/>
    </ligand>
</feature>
<reference evidence="14 15" key="1">
    <citation type="submission" date="2016-04" db="EMBL/GenBank/DDBJ databases">
        <title>Comparative Genomics and Epigenetics of Sporosarcina ureae.</title>
        <authorList>
            <person name="Oliver A.S."/>
            <person name="Cooper K.K."/>
        </authorList>
    </citation>
    <scope>NUCLEOTIDE SEQUENCE [LARGE SCALE GENOMIC DNA]</scope>
    <source>
        <strain evidence="14 15">S204</strain>
    </source>
</reference>
<comment type="cofactor">
    <cofactor evidence="12">
        <name>Mg(2+)</name>
        <dbReference type="ChEBI" id="CHEBI:18420"/>
    </cofactor>
    <text evidence="12">Requires a divalent cation, most likely magnesium in vivo, as an electrophilic catalyst to aid phosphoryl group transfer. It is the chelate of the metal and the nucleotide that is the actual substrate.</text>
</comment>
<evidence type="ECO:0000256" key="12">
    <source>
        <dbReference type="HAMAP-Rule" id="MF_01987"/>
    </source>
</evidence>
<gene>
    <name evidence="12" type="primary">rbsK</name>
    <name evidence="14" type="ORF">SporoS204_12960</name>
</gene>
<dbReference type="PANTHER" id="PTHR10584:SF166">
    <property type="entry name" value="RIBOKINASE"/>
    <property type="match status" value="1"/>
</dbReference>
<dbReference type="Proteomes" id="UP000192486">
    <property type="component" value="Chromosome"/>
</dbReference>
<evidence type="ECO:0000256" key="8">
    <source>
        <dbReference type="ARBA" id="ARBA00022840"/>
    </source>
</evidence>
<dbReference type="NCBIfam" id="TIGR02152">
    <property type="entry name" value="D_ribokin_bact"/>
    <property type="match status" value="1"/>
</dbReference>
<keyword evidence="12" id="KW-0963">Cytoplasm</keyword>
<evidence type="ECO:0000256" key="7">
    <source>
        <dbReference type="ARBA" id="ARBA00022777"/>
    </source>
</evidence>
<evidence type="ECO:0000256" key="1">
    <source>
        <dbReference type="ARBA" id="ARBA00005380"/>
    </source>
</evidence>
<dbReference type="HAMAP" id="MF_01987">
    <property type="entry name" value="Ribokinase"/>
    <property type="match status" value="1"/>
</dbReference>
<dbReference type="Pfam" id="PF00294">
    <property type="entry name" value="PfkB"/>
    <property type="match status" value="1"/>
</dbReference>
<keyword evidence="5 12" id="KW-0479">Metal-binding</keyword>
<accession>A0ABM6JYB8</accession>
<comment type="caution">
    <text evidence="12">Lacks conserved residue(s) required for the propagation of feature annotation.</text>
</comment>
<dbReference type="EC" id="2.7.1.15" evidence="2 12"/>
<keyword evidence="6 12" id="KW-0547">Nucleotide-binding</keyword>
<dbReference type="InterPro" id="IPR002173">
    <property type="entry name" value="Carboh/pur_kinase_PfkB_CS"/>
</dbReference>
<comment type="subunit">
    <text evidence="12">Homodimer.</text>
</comment>
<feature type="binding site" evidence="12">
    <location>
        <position position="268"/>
    </location>
    <ligand>
        <name>K(+)</name>
        <dbReference type="ChEBI" id="CHEBI:29103"/>
    </ligand>
</feature>
<comment type="similarity">
    <text evidence="1">Belongs to the carbohydrate kinase pfkB family.</text>
</comment>
<keyword evidence="7 12" id="KW-0418">Kinase</keyword>
<feature type="binding site" evidence="12">
    <location>
        <position position="180"/>
    </location>
    <ligand>
        <name>ATP</name>
        <dbReference type="ChEBI" id="CHEBI:30616"/>
    </ligand>
</feature>
<comment type="function">
    <text evidence="12">Catalyzes the phosphorylation of ribose at O-5 in a reaction requiring ATP and magnesium. The resulting D-ribose-5-phosphate can then be used either for sythesis of nucleotides, histidine, and tryptophan, or as a component of the pentose phosphate pathway.</text>
</comment>